<dbReference type="Gene3D" id="1.20.120.350">
    <property type="entry name" value="Voltage-gated potassium channels. Chain C"/>
    <property type="match status" value="1"/>
</dbReference>
<sequence>MDQKTVDKKAALISAIDRCQNPFIIAQMEAILQREQVLSPIGKLSKDYPLLLQVQSNRDISLQTGLRIKAVNKLTKYQEIIVWPKFIIALIMLVIAAAIINNFSVNEGELQYSSFISSLAVIYGLLWGLFVLDALMVIFLAYTNKIKIAQSSFIRKLLCLIFPPIAIGQRHLLEPEKIWLPFYAWSKCNEGLFNHLKKQFSIPMIVIALLIIPVLLIEWQFYEAVETFLNTDLSLILGLVQGFIWLAFTFEFLLLIAIANDKFNYIKKNWIDLLIILLPFVSFVRSLRLVKVAKITQLSRGYKLRALLMKAREGFIFASFFYRLLAVKPDYQIKKMMKKLNENQKEREIIEEDLAKLSSWLNKRNTDQQDL</sequence>
<dbReference type="AlphaFoldDB" id="A0A0H4PBK3"/>
<keyword evidence="7" id="KW-1185">Reference proteome</keyword>
<feature type="transmembrane region" description="Helical" evidence="5">
    <location>
        <begin position="234"/>
        <end position="258"/>
    </location>
</feature>
<protein>
    <submittedName>
        <fullName evidence="6">Potassium channel protein</fullName>
    </submittedName>
</protein>
<keyword evidence="6" id="KW-0406">Ion transport</keyword>
<evidence type="ECO:0000256" key="3">
    <source>
        <dbReference type="ARBA" id="ARBA00022989"/>
    </source>
</evidence>
<evidence type="ECO:0000256" key="1">
    <source>
        <dbReference type="ARBA" id="ARBA00004141"/>
    </source>
</evidence>
<keyword evidence="4 5" id="KW-0472">Membrane</keyword>
<feature type="transmembrane region" description="Helical" evidence="5">
    <location>
        <begin position="202"/>
        <end position="222"/>
    </location>
</feature>
<dbReference type="EMBL" id="CP012040">
    <property type="protein sequence ID" value="AKP50490.1"/>
    <property type="molecule type" value="Genomic_DNA"/>
</dbReference>
<accession>A0A0H4PBK3</accession>
<evidence type="ECO:0000256" key="2">
    <source>
        <dbReference type="ARBA" id="ARBA00022692"/>
    </source>
</evidence>
<proteinExistence type="predicted"/>
<evidence type="ECO:0000256" key="4">
    <source>
        <dbReference type="ARBA" id="ARBA00023136"/>
    </source>
</evidence>
<feature type="transmembrane region" description="Helical" evidence="5">
    <location>
        <begin position="82"/>
        <end position="100"/>
    </location>
</feature>
<feature type="transmembrane region" description="Helical" evidence="5">
    <location>
        <begin position="120"/>
        <end position="142"/>
    </location>
</feature>
<dbReference type="SUPFAM" id="SSF81324">
    <property type="entry name" value="Voltage-gated potassium channels"/>
    <property type="match status" value="1"/>
</dbReference>
<dbReference type="OrthoDB" id="836645at2"/>
<dbReference type="STRING" id="320787.CA2015_1038"/>
<evidence type="ECO:0000313" key="7">
    <source>
        <dbReference type="Proteomes" id="UP000036520"/>
    </source>
</evidence>
<keyword evidence="3 5" id="KW-1133">Transmembrane helix</keyword>
<dbReference type="KEGG" id="camu:CA2015_1038"/>
<evidence type="ECO:0000313" key="6">
    <source>
        <dbReference type="EMBL" id="AKP50490.1"/>
    </source>
</evidence>
<comment type="subcellular location">
    <subcellularLocation>
        <location evidence="1">Membrane</location>
        <topology evidence="1">Multi-pass membrane protein</topology>
    </subcellularLocation>
</comment>
<dbReference type="Proteomes" id="UP000036520">
    <property type="component" value="Chromosome"/>
</dbReference>
<evidence type="ECO:0000256" key="5">
    <source>
        <dbReference type="SAM" id="Phobius"/>
    </source>
</evidence>
<dbReference type="GO" id="GO:0034220">
    <property type="term" value="P:monoatomic ion transmembrane transport"/>
    <property type="evidence" value="ECO:0007669"/>
    <property type="project" value="UniProtKB-KW"/>
</dbReference>
<organism evidence="6 7">
    <name type="scientific">Cyclobacterium amurskyense</name>
    <dbReference type="NCBI Taxonomy" id="320787"/>
    <lineage>
        <taxon>Bacteria</taxon>
        <taxon>Pseudomonadati</taxon>
        <taxon>Bacteroidota</taxon>
        <taxon>Cytophagia</taxon>
        <taxon>Cytophagales</taxon>
        <taxon>Cyclobacteriaceae</taxon>
        <taxon>Cyclobacterium</taxon>
    </lineage>
</organism>
<keyword evidence="6" id="KW-0407">Ion channel</keyword>
<dbReference type="GO" id="GO:0016020">
    <property type="term" value="C:membrane"/>
    <property type="evidence" value="ECO:0007669"/>
    <property type="project" value="UniProtKB-SubCell"/>
</dbReference>
<keyword evidence="2 5" id="KW-0812">Transmembrane</keyword>
<dbReference type="InterPro" id="IPR027359">
    <property type="entry name" value="Volt_channel_dom_sf"/>
</dbReference>
<dbReference type="RefSeq" id="WP_048640929.1">
    <property type="nucleotide sequence ID" value="NZ_CP012040.1"/>
</dbReference>
<name>A0A0H4PBK3_9BACT</name>
<gene>
    <name evidence="6" type="ORF">CA2015_1038</name>
</gene>
<reference evidence="6 7" key="1">
    <citation type="submission" date="2015-07" db="EMBL/GenBank/DDBJ databases">
        <authorList>
            <person name="Kim K.M."/>
        </authorList>
    </citation>
    <scope>NUCLEOTIDE SEQUENCE [LARGE SCALE GENOMIC DNA]</scope>
    <source>
        <strain evidence="6 7">KCTC 12363</strain>
    </source>
</reference>
<keyword evidence="6" id="KW-0813">Transport</keyword>